<dbReference type="Pfam" id="PF12802">
    <property type="entry name" value="MarR_2"/>
    <property type="match status" value="1"/>
</dbReference>
<dbReference type="InterPro" id="IPR036388">
    <property type="entry name" value="WH-like_DNA-bd_sf"/>
</dbReference>
<protein>
    <submittedName>
        <fullName evidence="2">MarR family transcriptional regulator</fullName>
    </submittedName>
</protein>
<comment type="caution">
    <text evidence="2">The sequence shown here is derived from an EMBL/GenBank/DDBJ whole genome shotgun (WGS) entry which is preliminary data.</text>
</comment>
<dbReference type="InterPro" id="IPR036390">
    <property type="entry name" value="WH_DNA-bd_sf"/>
</dbReference>
<dbReference type="Proteomes" id="UP001589865">
    <property type="component" value="Unassembled WGS sequence"/>
</dbReference>
<dbReference type="Gene3D" id="1.10.10.10">
    <property type="entry name" value="Winged helix-like DNA-binding domain superfamily/Winged helix DNA-binding domain"/>
    <property type="match status" value="1"/>
</dbReference>
<accession>A0ABV6JZ85</accession>
<evidence type="ECO:0000313" key="3">
    <source>
        <dbReference type="Proteomes" id="UP001589865"/>
    </source>
</evidence>
<proteinExistence type="predicted"/>
<name>A0ABV6JZ85_9PROT</name>
<dbReference type="EMBL" id="JBHLUN010000033">
    <property type="protein sequence ID" value="MFC0411003.1"/>
    <property type="molecule type" value="Genomic_DNA"/>
</dbReference>
<dbReference type="InterPro" id="IPR000835">
    <property type="entry name" value="HTH_MarR-typ"/>
</dbReference>
<organism evidence="2 3">
    <name type="scientific">Roseomonas elaeocarpi</name>
    <dbReference type="NCBI Taxonomy" id="907779"/>
    <lineage>
        <taxon>Bacteria</taxon>
        <taxon>Pseudomonadati</taxon>
        <taxon>Pseudomonadota</taxon>
        <taxon>Alphaproteobacteria</taxon>
        <taxon>Acetobacterales</taxon>
        <taxon>Roseomonadaceae</taxon>
        <taxon>Roseomonas</taxon>
    </lineage>
</organism>
<evidence type="ECO:0000313" key="2">
    <source>
        <dbReference type="EMBL" id="MFC0411003.1"/>
    </source>
</evidence>
<feature type="domain" description="HTH marR-type" evidence="1">
    <location>
        <begin position="50"/>
        <end position="109"/>
    </location>
</feature>
<dbReference type="SUPFAM" id="SSF46785">
    <property type="entry name" value="Winged helix' DNA-binding domain"/>
    <property type="match status" value="1"/>
</dbReference>
<sequence>MISAAAAVAAPPSPNLVASPDALADLRHNGALQIIRLALKPLIRPRTQQDLTARSTALLMHLAFEQGPHTVGRAAEALELSKPVICREMDALARCGLTVRRDNPKDGRAPHLVVTRRGQAVLERLGALDTGIV</sequence>
<reference evidence="2 3" key="1">
    <citation type="submission" date="2024-09" db="EMBL/GenBank/DDBJ databases">
        <authorList>
            <person name="Sun Q."/>
            <person name="Mori K."/>
        </authorList>
    </citation>
    <scope>NUCLEOTIDE SEQUENCE [LARGE SCALE GENOMIC DNA]</scope>
    <source>
        <strain evidence="2 3">TBRC 5777</strain>
    </source>
</reference>
<dbReference type="RefSeq" id="WP_377046757.1">
    <property type="nucleotide sequence ID" value="NZ_JBHLUN010000033.1"/>
</dbReference>
<keyword evidence="3" id="KW-1185">Reference proteome</keyword>
<gene>
    <name evidence="2" type="ORF">ACFFGY_22385</name>
</gene>
<evidence type="ECO:0000259" key="1">
    <source>
        <dbReference type="Pfam" id="PF12802"/>
    </source>
</evidence>